<reference evidence="2" key="1">
    <citation type="submission" date="2020-04" db="EMBL/GenBank/DDBJ databases">
        <title>Deep metagenomics examines the oral microbiome during advanced dental caries in children, revealing novel taxa and co-occurrences with host molecules.</title>
        <authorList>
            <person name="Baker J.L."/>
            <person name="Morton J.T."/>
            <person name="Dinis M."/>
            <person name="Alvarez R."/>
            <person name="Tran N.C."/>
            <person name="Knight R."/>
            <person name="Edlund A."/>
        </authorList>
    </citation>
    <scope>NUCLEOTIDE SEQUENCE</scope>
    <source>
        <strain evidence="2">JCVI_39_bin.18</strain>
    </source>
</reference>
<feature type="chain" id="PRO_5039084098" evidence="1">
    <location>
        <begin position="20"/>
        <end position="101"/>
    </location>
</feature>
<dbReference type="Proteomes" id="UP000770330">
    <property type="component" value="Unassembled WGS sequence"/>
</dbReference>
<comment type="caution">
    <text evidence="2">The sequence shown here is derived from an EMBL/GenBank/DDBJ whole genome shotgun (WGS) entry which is preliminary data.</text>
</comment>
<evidence type="ECO:0000313" key="3">
    <source>
        <dbReference type="Proteomes" id="UP000770330"/>
    </source>
</evidence>
<dbReference type="EMBL" id="JABZXO010000026">
    <property type="protein sequence ID" value="MBF1657931.1"/>
    <property type="molecule type" value="Genomic_DNA"/>
</dbReference>
<dbReference type="Gene3D" id="2.60.40.2850">
    <property type="match status" value="1"/>
</dbReference>
<proteinExistence type="predicted"/>
<name>A0A930PQX1_9MICC</name>
<dbReference type="Pfam" id="PF09683">
    <property type="entry name" value="Lactococcin_972"/>
    <property type="match status" value="1"/>
</dbReference>
<gene>
    <name evidence="2" type="ORF">HXO61_08410</name>
</gene>
<sequence length="101" mass="11066">MKSLAVLAMSGALATGVGAAALAGTQKPHEGGDWNYGVEWVGNRAFSDYHHNDRCHGSTVTTVVGTVRSVDTRAGETSRASKWTWGNLFWYHHPSYHYRVC</sequence>
<dbReference type="AlphaFoldDB" id="A0A930PQX1"/>
<dbReference type="NCBIfam" id="TIGR01653">
    <property type="entry name" value="lactococcin_972"/>
    <property type="match status" value="1"/>
</dbReference>
<dbReference type="InterPro" id="IPR006540">
    <property type="entry name" value="Lactococcin_972"/>
</dbReference>
<organism evidence="2 3">
    <name type="scientific">Rothia mucilaginosa</name>
    <dbReference type="NCBI Taxonomy" id="43675"/>
    <lineage>
        <taxon>Bacteria</taxon>
        <taxon>Bacillati</taxon>
        <taxon>Actinomycetota</taxon>
        <taxon>Actinomycetes</taxon>
        <taxon>Micrococcales</taxon>
        <taxon>Micrococcaceae</taxon>
        <taxon>Rothia</taxon>
    </lineage>
</organism>
<keyword evidence="1" id="KW-0732">Signal</keyword>
<accession>A0A930PQX1</accession>
<feature type="signal peptide" evidence="1">
    <location>
        <begin position="1"/>
        <end position="19"/>
    </location>
</feature>
<evidence type="ECO:0000256" key="1">
    <source>
        <dbReference type="SAM" id="SignalP"/>
    </source>
</evidence>
<evidence type="ECO:0000313" key="2">
    <source>
        <dbReference type="EMBL" id="MBF1657931.1"/>
    </source>
</evidence>
<protein>
    <submittedName>
        <fullName evidence="2">Lactococcin 972 family bacteriocin</fullName>
    </submittedName>
</protein>